<protein>
    <submittedName>
        <fullName evidence="1">Uncharacterized protein</fullName>
    </submittedName>
</protein>
<gene>
    <name evidence="1" type="ORF">NWFMUON74_17750</name>
</gene>
<organism evidence="1 2">
    <name type="scientific">Nocardia wallacei</name>
    <dbReference type="NCBI Taxonomy" id="480035"/>
    <lineage>
        <taxon>Bacteria</taxon>
        <taxon>Bacillati</taxon>
        <taxon>Actinomycetota</taxon>
        <taxon>Actinomycetes</taxon>
        <taxon>Mycobacteriales</taxon>
        <taxon>Nocardiaceae</taxon>
        <taxon>Nocardia</taxon>
    </lineage>
</organism>
<evidence type="ECO:0000313" key="1">
    <source>
        <dbReference type="EMBL" id="BCK54003.1"/>
    </source>
</evidence>
<dbReference type="RefSeq" id="WP_187687330.1">
    <property type="nucleotide sequence ID" value="NZ_AP023396.1"/>
</dbReference>
<dbReference type="AlphaFoldDB" id="A0A7G1KII1"/>
<accession>A0A7G1KII1</accession>
<dbReference type="EMBL" id="AP023396">
    <property type="protein sequence ID" value="BCK54003.1"/>
    <property type="molecule type" value="Genomic_DNA"/>
</dbReference>
<reference evidence="1 2" key="1">
    <citation type="submission" date="2020-08" db="EMBL/GenBank/DDBJ databases">
        <title>Genome Sequencing of Nocardia wallacei strain FMUON74 and assembly.</title>
        <authorList>
            <person name="Toyokawa M."/>
            <person name="Uesaka K."/>
        </authorList>
    </citation>
    <scope>NUCLEOTIDE SEQUENCE [LARGE SCALE GENOMIC DNA]</scope>
    <source>
        <strain evidence="1 2">FMUON74</strain>
    </source>
</reference>
<keyword evidence="2" id="KW-1185">Reference proteome</keyword>
<proteinExistence type="predicted"/>
<dbReference type="KEGG" id="nwl:NWFMUON74_17750"/>
<evidence type="ECO:0000313" key="2">
    <source>
        <dbReference type="Proteomes" id="UP000516173"/>
    </source>
</evidence>
<dbReference type="GeneID" id="80346350"/>
<dbReference type="Proteomes" id="UP000516173">
    <property type="component" value="Chromosome"/>
</dbReference>
<name>A0A7G1KII1_9NOCA</name>
<sequence length="99" mass="10398">MIAMSFIATMITGFDGVEAEYVPARRNVDGEMFSAFVRIRLVGVPESKATLTVTVEDARTIAEALPQILMLHDATVRLAADCAVDQAVSAAVDGAGKAA</sequence>